<dbReference type="RefSeq" id="XP_027331855.1">
    <property type="nucleotide sequence ID" value="XM_027476054.1"/>
</dbReference>
<keyword evidence="6" id="KW-0833">Ubl conjugation pathway</keyword>
<evidence type="ECO:0000256" key="9">
    <source>
        <dbReference type="SAM" id="MobiDB-lite"/>
    </source>
</evidence>
<organism evidence="11 14">
    <name type="scientific">Abrus precatorius</name>
    <name type="common">Indian licorice</name>
    <name type="synonym">Glycine abrus</name>
    <dbReference type="NCBI Taxonomy" id="3816"/>
    <lineage>
        <taxon>Eukaryota</taxon>
        <taxon>Viridiplantae</taxon>
        <taxon>Streptophyta</taxon>
        <taxon>Embryophyta</taxon>
        <taxon>Tracheophyta</taxon>
        <taxon>Spermatophyta</taxon>
        <taxon>Magnoliopsida</taxon>
        <taxon>eudicotyledons</taxon>
        <taxon>Gunneridae</taxon>
        <taxon>Pentapetalae</taxon>
        <taxon>rosids</taxon>
        <taxon>fabids</taxon>
        <taxon>Fabales</taxon>
        <taxon>Fabaceae</taxon>
        <taxon>Papilionoideae</taxon>
        <taxon>50 kb inversion clade</taxon>
        <taxon>NPAAA clade</taxon>
        <taxon>indigoferoid/millettioid clade</taxon>
        <taxon>Abreae</taxon>
        <taxon>Abrus</taxon>
    </lineage>
</organism>
<dbReference type="InterPro" id="IPR013083">
    <property type="entry name" value="Znf_RING/FYVE/PHD"/>
</dbReference>
<accession>A0A8B8JK63</accession>
<keyword evidence="3" id="KW-0808">Transferase</keyword>
<feature type="compositionally biased region" description="Polar residues" evidence="9">
    <location>
        <begin position="197"/>
        <end position="210"/>
    </location>
</feature>
<dbReference type="InterPro" id="IPR045191">
    <property type="entry name" value="MBR1/2-like"/>
</dbReference>
<keyword evidence="11" id="KW-1185">Reference proteome</keyword>
<evidence type="ECO:0000313" key="14">
    <source>
        <dbReference type="RefSeq" id="XP_027331855.1"/>
    </source>
</evidence>
<evidence type="ECO:0000256" key="5">
    <source>
        <dbReference type="ARBA" id="ARBA00022771"/>
    </source>
</evidence>
<evidence type="ECO:0000313" key="13">
    <source>
        <dbReference type="RefSeq" id="XP_027331854.1"/>
    </source>
</evidence>
<evidence type="ECO:0000256" key="3">
    <source>
        <dbReference type="ARBA" id="ARBA00022679"/>
    </source>
</evidence>
<feature type="compositionally biased region" description="Polar residues" evidence="9">
    <location>
        <begin position="150"/>
        <end position="160"/>
    </location>
</feature>
<sequence>MDGYSGKRGIDGVVVPRKGMGHVLRDTANSRDQKGQICSRLGCSGSANLPKVAQVKSSDKGKSMRSYSGSKEAIGSSSRTTSKSGKLLIESRKTLSSQFEIDSSETSSVQDEPEISELIPLPEESQRRLQDEGESTESSEVISVEVGSSNAVSNTRSQRSFNRRPGLREQENKSSVPVRRSGTCRYELRSFRCNSISDVIPAGSSSSDSTLNRKKDSMKKRNCEGESSSTVKGKKIIGSSQIGRNSGSRIGLSISDSRRSRNLPSHSDISTASVRTQKSNSGHARGRFTSQGNGNPVATCESSVIVPLSPHSDDLDASGISYHSSSETPFSCSSSYGRPGTSSEQLCDAMPVSPAEYDITHSLINWDGFQHYNMDGMAEVLLALERIEQDEELTDEQIILLENSLLLNGLNFYDHHRDMRMDIDNMSYEELLALEERMGTVSTALTEEALSECLKTSTYQSAPSDDVAENCEEDKDDIKCCICQEEYVIGDEVGSLQCKHRFHVICIQEWLRLKNWCPICKVSAALSNSSSLPH</sequence>
<dbReference type="GeneID" id="113847149"/>
<dbReference type="PROSITE" id="PS50089">
    <property type="entry name" value="ZF_RING_2"/>
    <property type="match status" value="1"/>
</dbReference>
<proteinExistence type="predicted"/>
<dbReference type="EC" id="2.3.2.27" evidence="2"/>
<evidence type="ECO:0000256" key="8">
    <source>
        <dbReference type="PROSITE-ProRule" id="PRU00175"/>
    </source>
</evidence>
<dbReference type="RefSeq" id="XP_027331853.1">
    <property type="nucleotide sequence ID" value="XM_027476052.1"/>
</dbReference>
<feature type="compositionally biased region" description="Polar residues" evidence="9">
    <location>
        <begin position="238"/>
        <end position="248"/>
    </location>
</feature>
<name>A0A8B8JK63_ABRPR</name>
<evidence type="ECO:0000256" key="6">
    <source>
        <dbReference type="ARBA" id="ARBA00022786"/>
    </source>
</evidence>
<reference evidence="12 13" key="2">
    <citation type="submission" date="2025-04" db="UniProtKB">
        <authorList>
            <consortium name="RefSeq"/>
        </authorList>
    </citation>
    <scope>IDENTIFICATION</scope>
    <source>
        <tissue evidence="12 13">Young leaves</tissue>
    </source>
</reference>
<feature type="compositionally biased region" description="Polar residues" evidence="9">
    <location>
        <begin position="262"/>
        <end position="296"/>
    </location>
</feature>
<evidence type="ECO:0000256" key="2">
    <source>
        <dbReference type="ARBA" id="ARBA00012483"/>
    </source>
</evidence>
<feature type="compositionally biased region" description="Low complexity" evidence="9">
    <location>
        <begin position="75"/>
        <end position="88"/>
    </location>
</feature>
<evidence type="ECO:0000256" key="7">
    <source>
        <dbReference type="ARBA" id="ARBA00022833"/>
    </source>
</evidence>
<dbReference type="AlphaFoldDB" id="A0A8B8JK63"/>
<dbReference type="GO" id="GO:0008270">
    <property type="term" value="F:zinc ion binding"/>
    <property type="evidence" value="ECO:0007669"/>
    <property type="project" value="UniProtKB-KW"/>
</dbReference>
<evidence type="ECO:0000256" key="4">
    <source>
        <dbReference type="ARBA" id="ARBA00022723"/>
    </source>
</evidence>
<gene>
    <name evidence="12 13 14" type="primary">LOC113847149</name>
</gene>
<dbReference type="GO" id="GO:0061630">
    <property type="term" value="F:ubiquitin protein ligase activity"/>
    <property type="evidence" value="ECO:0007669"/>
    <property type="project" value="UniProtKB-EC"/>
</dbReference>
<feature type="compositionally biased region" description="Low complexity" evidence="9">
    <location>
        <begin position="138"/>
        <end position="149"/>
    </location>
</feature>
<feature type="compositionally biased region" description="Polar residues" evidence="9">
    <location>
        <begin position="94"/>
        <end position="110"/>
    </location>
</feature>
<dbReference type="KEGG" id="aprc:113847149"/>
<protein>
    <recommendedName>
        <fullName evidence="2">RING-type E3 ubiquitin transferase</fullName>
        <ecNumber evidence="2">2.3.2.27</ecNumber>
    </recommendedName>
</protein>
<dbReference type="PANTHER" id="PTHR22937:SF136">
    <property type="entry name" value="RING-TYPE E3 UBIQUITIN TRANSFERASE"/>
    <property type="match status" value="1"/>
</dbReference>
<dbReference type="PANTHER" id="PTHR22937">
    <property type="entry name" value="E3 UBIQUITIN-PROTEIN LIGASE RNF165"/>
    <property type="match status" value="1"/>
</dbReference>
<evidence type="ECO:0000313" key="11">
    <source>
        <dbReference type="Proteomes" id="UP000694853"/>
    </source>
</evidence>
<feature type="compositionally biased region" description="Basic and acidic residues" evidence="9">
    <location>
        <begin position="211"/>
        <end position="224"/>
    </location>
</feature>
<dbReference type="OrthoDB" id="8062037at2759"/>
<dbReference type="RefSeq" id="XP_027331854.1">
    <property type="nucleotide sequence ID" value="XM_027476053.1"/>
</dbReference>
<keyword evidence="4" id="KW-0479">Metal-binding</keyword>
<comment type="catalytic activity">
    <reaction evidence="1">
        <text>S-ubiquitinyl-[E2 ubiquitin-conjugating enzyme]-L-cysteine + [acceptor protein]-L-lysine = [E2 ubiquitin-conjugating enzyme]-L-cysteine + N(6)-ubiquitinyl-[acceptor protein]-L-lysine.</text>
        <dbReference type="EC" id="2.3.2.27"/>
    </reaction>
</comment>
<keyword evidence="7" id="KW-0862">Zinc</keyword>
<evidence type="ECO:0000256" key="1">
    <source>
        <dbReference type="ARBA" id="ARBA00000900"/>
    </source>
</evidence>
<feature type="region of interest" description="Disordered" evidence="9">
    <location>
        <begin position="197"/>
        <end position="296"/>
    </location>
</feature>
<dbReference type="FunFam" id="3.30.40.10:FF:000504">
    <property type="entry name" value="E3 ubiquitin-protein ligase arkadia"/>
    <property type="match status" value="1"/>
</dbReference>
<reference evidence="11" key="1">
    <citation type="journal article" date="2019" name="Toxins">
        <title>Detection of Abrin-Like and Prepropulchellin-Like Toxin Genes and Transcripts Using Whole Genome Sequencing and Full-Length Transcript Sequencing of Abrus precatorius.</title>
        <authorList>
            <person name="Hovde B.T."/>
            <person name="Daligault H.E."/>
            <person name="Hanschen E.R."/>
            <person name="Kunde Y.A."/>
            <person name="Johnson M.B."/>
            <person name="Starkenburg S.R."/>
            <person name="Johnson S.L."/>
        </authorList>
    </citation>
    <scope>NUCLEOTIDE SEQUENCE [LARGE SCALE GENOMIC DNA]</scope>
</reference>
<feature type="region of interest" description="Disordered" evidence="9">
    <location>
        <begin position="19"/>
        <end position="180"/>
    </location>
</feature>
<evidence type="ECO:0000313" key="12">
    <source>
        <dbReference type="RefSeq" id="XP_027331853.1"/>
    </source>
</evidence>
<dbReference type="SMART" id="SM00184">
    <property type="entry name" value="RING"/>
    <property type="match status" value="1"/>
</dbReference>
<feature type="compositionally biased region" description="Basic and acidic residues" evidence="9">
    <location>
        <begin position="23"/>
        <end position="34"/>
    </location>
</feature>
<dbReference type="InterPro" id="IPR001841">
    <property type="entry name" value="Znf_RING"/>
</dbReference>
<feature type="domain" description="RING-type" evidence="10">
    <location>
        <begin position="480"/>
        <end position="521"/>
    </location>
</feature>
<dbReference type="Pfam" id="PF13639">
    <property type="entry name" value="zf-RING_2"/>
    <property type="match status" value="1"/>
</dbReference>
<evidence type="ECO:0000259" key="10">
    <source>
        <dbReference type="PROSITE" id="PS50089"/>
    </source>
</evidence>
<dbReference type="Gene3D" id="3.30.40.10">
    <property type="entry name" value="Zinc/RING finger domain, C3HC4 (zinc finger)"/>
    <property type="match status" value="1"/>
</dbReference>
<dbReference type="Proteomes" id="UP000694853">
    <property type="component" value="Unplaced"/>
</dbReference>
<keyword evidence="5 8" id="KW-0863">Zinc-finger</keyword>
<dbReference type="SUPFAM" id="SSF57850">
    <property type="entry name" value="RING/U-box"/>
    <property type="match status" value="1"/>
</dbReference>